<gene>
    <name evidence="7" type="primary">Igsf1</name>
    <name evidence="7" type="ORF">CHLAEN_R02527</name>
</gene>
<organism evidence="7 8">
    <name type="scientific">Chloroceryle aenea</name>
    <name type="common">American pygmy kingfisher</name>
    <dbReference type="NCBI Taxonomy" id="176938"/>
    <lineage>
        <taxon>Eukaryota</taxon>
        <taxon>Metazoa</taxon>
        <taxon>Chordata</taxon>
        <taxon>Craniata</taxon>
        <taxon>Vertebrata</taxon>
        <taxon>Euteleostomi</taxon>
        <taxon>Archelosauria</taxon>
        <taxon>Archosauria</taxon>
        <taxon>Dinosauria</taxon>
        <taxon>Saurischia</taxon>
        <taxon>Theropoda</taxon>
        <taxon>Coelurosauria</taxon>
        <taxon>Aves</taxon>
        <taxon>Neognathae</taxon>
        <taxon>Neoaves</taxon>
        <taxon>Telluraves</taxon>
        <taxon>Coraciimorphae</taxon>
        <taxon>Coraciiformes</taxon>
        <taxon>Cerylidae</taxon>
        <taxon>Chloroceryle</taxon>
    </lineage>
</organism>
<feature type="non-terminal residue" evidence="7">
    <location>
        <position position="1"/>
    </location>
</feature>
<proteinExistence type="predicted"/>
<dbReference type="FunFam" id="2.60.40.10:FF:000033">
    <property type="entry name" value="Killer cell immunoglobulin-like receptor"/>
    <property type="match status" value="1"/>
</dbReference>
<evidence type="ECO:0000259" key="6">
    <source>
        <dbReference type="PROSITE" id="PS50835"/>
    </source>
</evidence>
<keyword evidence="8" id="KW-1185">Reference proteome</keyword>
<dbReference type="SUPFAM" id="SSF48726">
    <property type="entry name" value="Immunoglobulin"/>
    <property type="match status" value="2"/>
</dbReference>
<keyword evidence="4" id="KW-0325">Glycoprotein</keyword>
<dbReference type="PANTHER" id="PTHR11738:SF186">
    <property type="entry name" value="OSTEOCLAST-ASSOCIATED IMMUNOGLOBULIN-LIKE RECEPTOR"/>
    <property type="match status" value="1"/>
</dbReference>
<keyword evidence="5" id="KW-0393">Immunoglobulin domain</keyword>
<dbReference type="Proteomes" id="UP000579406">
    <property type="component" value="Unassembled WGS sequence"/>
</dbReference>
<keyword evidence="1" id="KW-0732">Signal</keyword>
<dbReference type="FunFam" id="2.60.40.10:FF:000049">
    <property type="entry name" value="Leukocyte immunoglobulin-like receptor subfamily B member 1"/>
    <property type="match status" value="1"/>
</dbReference>
<evidence type="ECO:0000256" key="5">
    <source>
        <dbReference type="ARBA" id="ARBA00023319"/>
    </source>
</evidence>
<dbReference type="PANTHER" id="PTHR11738">
    <property type="entry name" value="MHC CLASS I NK CELL RECEPTOR"/>
    <property type="match status" value="1"/>
</dbReference>
<dbReference type="InterPro" id="IPR050412">
    <property type="entry name" value="Ig-like_Receptors_ImmuneReg"/>
</dbReference>
<dbReference type="Pfam" id="PF13895">
    <property type="entry name" value="Ig_2"/>
    <property type="match status" value="1"/>
</dbReference>
<dbReference type="PROSITE" id="PS50835">
    <property type="entry name" value="IG_LIKE"/>
    <property type="match status" value="1"/>
</dbReference>
<dbReference type="InterPro" id="IPR013783">
    <property type="entry name" value="Ig-like_fold"/>
</dbReference>
<dbReference type="OrthoDB" id="9808644at2759"/>
<dbReference type="Gene3D" id="2.60.40.10">
    <property type="entry name" value="Immunoglobulins"/>
    <property type="match status" value="2"/>
</dbReference>
<evidence type="ECO:0000256" key="1">
    <source>
        <dbReference type="ARBA" id="ARBA00022729"/>
    </source>
</evidence>
<dbReference type="GO" id="GO:0002764">
    <property type="term" value="P:immune response-regulating signaling pathway"/>
    <property type="evidence" value="ECO:0007669"/>
    <property type="project" value="TreeGrafter"/>
</dbReference>
<feature type="non-terminal residue" evidence="7">
    <location>
        <position position="185"/>
    </location>
</feature>
<dbReference type="InterPro" id="IPR007110">
    <property type="entry name" value="Ig-like_dom"/>
</dbReference>
<name>A0A7K9UER1_9AVES</name>
<keyword evidence="3" id="KW-1015">Disulfide bond</keyword>
<accession>A0A7K9UER1</accession>
<evidence type="ECO:0000313" key="7">
    <source>
        <dbReference type="EMBL" id="NXI58473.1"/>
    </source>
</evidence>
<evidence type="ECO:0000256" key="4">
    <source>
        <dbReference type="ARBA" id="ARBA00023180"/>
    </source>
</evidence>
<evidence type="ECO:0000256" key="3">
    <source>
        <dbReference type="ARBA" id="ARBA00023157"/>
    </source>
</evidence>
<dbReference type="InterPro" id="IPR003599">
    <property type="entry name" value="Ig_sub"/>
</dbReference>
<evidence type="ECO:0000313" key="8">
    <source>
        <dbReference type="Proteomes" id="UP000579406"/>
    </source>
</evidence>
<comment type="caution">
    <text evidence="7">The sequence shown here is derived from an EMBL/GenBank/DDBJ whole genome shotgun (WGS) entry which is preliminary data.</text>
</comment>
<keyword evidence="2" id="KW-0677">Repeat</keyword>
<reference evidence="7 8" key="1">
    <citation type="submission" date="2019-09" db="EMBL/GenBank/DDBJ databases">
        <title>Bird 10,000 Genomes (B10K) Project - Family phase.</title>
        <authorList>
            <person name="Zhang G."/>
        </authorList>
    </citation>
    <scope>NUCLEOTIDE SEQUENCE [LARGE SCALE GENOMIC DNA]</scope>
    <source>
        <strain evidence="7">B10K-DU-001-61</strain>
        <tissue evidence="7">Muscle</tissue>
    </source>
</reference>
<evidence type="ECO:0000256" key="2">
    <source>
        <dbReference type="ARBA" id="ARBA00022737"/>
    </source>
</evidence>
<dbReference type="SMART" id="SM00409">
    <property type="entry name" value="IG"/>
    <property type="match status" value="2"/>
</dbReference>
<dbReference type="InterPro" id="IPR036179">
    <property type="entry name" value="Ig-like_dom_sf"/>
</dbReference>
<dbReference type="AlphaFoldDB" id="A0A7K9UER1"/>
<sequence length="185" mass="20252">GGPTISIFLKPPGVIPPGGSTTISCSCQCDNGNFVLYKNGHQLRTMELRGNRAEFSICNATQEDRGAYSCHYLAGDNVLARSETLEVMVQEFRLPRPVLSILPGLEVTAGAYVTFRCTISHSKAGCFLYLEGQSNTLDLLSKEEDDFIISHVHKGNGGHYSCQCFTKNTSLEWSAVSKTLELVVR</sequence>
<dbReference type="EMBL" id="VWZY01010957">
    <property type="protein sequence ID" value="NXI58473.1"/>
    <property type="molecule type" value="Genomic_DNA"/>
</dbReference>
<feature type="domain" description="Ig-like" evidence="6">
    <location>
        <begin position="3"/>
        <end position="86"/>
    </location>
</feature>
<protein>
    <submittedName>
        <fullName evidence="7">IGSF1 protein</fullName>
    </submittedName>
</protein>